<reference evidence="2 3" key="1">
    <citation type="journal article" date="2016" name="Proc. Natl. Acad. Sci. U.S.A.">
        <title>Comparative genomics of biotechnologically important yeasts.</title>
        <authorList>
            <person name="Riley R."/>
            <person name="Haridas S."/>
            <person name="Wolfe K.H."/>
            <person name="Lopes M.R."/>
            <person name="Hittinger C.T."/>
            <person name="Goeker M."/>
            <person name="Salamov A.A."/>
            <person name="Wisecaver J.H."/>
            <person name="Long T.M."/>
            <person name="Calvey C.H."/>
            <person name="Aerts A.L."/>
            <person name="Barry K.W."/>
            <person name="Choi C."/>
            <person name="Clum A."/>
            <person name="Coughlan A.Y."/>
            <person name="Deshpande S."/>
            <person name="Douglass A.P."/>
            <person name="Hanson S.J."/>
            <person name="Klenk H.-P."/>
            <person name="LaButti K.M."/>
            <person name="Lapidus A."/>
            <person name="Lindquist E.A."/>
            <person name="Lipzen A.M."/>
            <person name="Meier-Kolthoff J.P."/>
            <person name="Ohm R.A."/>
            <person name="Otillar R.P."/>
            <person name="Pangilinan J.L."/>
            <person name="Peng Y."/>
            <person name="Rokas A."/>
            <person name="Rosa C.A."/>
            <person name="Scheuner C."/>
            <person name="Sibirny A.A."/>
            <person name="Slot J.C."/>
            <person name="Stielow J.B."/>
            <person name="Sun H."/>
            <person name="Kurtzman C.P."/>
            <person name="Blackwell M."/>
            <person name="Grigoriev I.V."/>
            <person name="Jeffries T.W."/>
        </authorList>
    </citation>
    <scope>NUCLEOTIDE SEQUENCE [LARGE SCALE GENOMIC DNA]</scope>
    <source>
        <strain evidence="3">ATCC 18201 / CBS 1600 / BCRC 20928 / JCM 3617 / NBRC 0987 / NRRL Y-1542</strain>
    </source>
</reference>
<protein>
    <recommendedName>
        <fullName evidence="1">Helicase ATP-binding domain-containing protein</fullName>
    </recommendedName>
</protein>
<evidence type="ECO:0000313" key="2">
    <source>
        <dbReference type="EMBL" id="ODV70583.1"/>
    </source>
</evidence>
<dbReference type="EMBL" id="KV453985">
    <property type="protein sequence ID" value="ODV70583.1"/>
    <property type="molecule type" value="Genomic_DNA"/>
</dbReference>
<organism evidence="2 3">
    <name type="scientific">Cyberlindnera jadinii (strain ATCC 18201 / CBS 1600 / BCRC 20928 / JCM 3617 / NBRC 0987 / NRRL Y-1542)</name>
    <name type="common">Torula yeast</name>
    <name type="synonym">Candida utilis</name>
    <dbReference type="NCBI Taxonomy" id="983966"/>
    <lineage>
        <taxon>Eukaryota</taxon>
        <taxon>Fungi</taxon>
        <taxon>Dikarya</taxon>
        <taxon>Ascomycota</taxon>
        <taxon>Saccharomycotina</taxon>
        <taxon>Saccharomycetes</taxon>
        <taxon>Phaffomycetales</taxon>
        <taxon>Phaffomycetaceae</taxon>
        <taxon>Cyberlindnera</taxon>
    </lineage>
</organism>
<proteinExistence type="predicted"/>
<dbReference type="PROSITE" id="PS51192">
    <property type="entry name" value="HELICASE_ATP_BIND_1"/>
    <property type="match status" value="1"/>
</dbReference>
<dbReference type="GeneID" id="30991152"/>
<dbReference type="InterPro" id="IPR027417">
    <property type="entry name" value="P-loop_NTPase"/>
</dbReference>
<feature type="domain" description="Helicase ATP-binding" evidence="1">
    <location>
        <begin position="342"/>
        <end position="483"/>
    </location>
</feature>
<dbReference type="RefSeq" id="XP_020067622.1">
    <property type="nucleotide sequence ID" value="XM_020216756.1"/>
</dbReference>
<dbReference type="SUPFAM" id="SSF52540">
    <property type="entry name" value="P-loop containing nucleoside triphosphate hydrolases"/>
    <property type="match status" value="1"/>
</dbReference>
<dbReference type="OrthoDB" id="2507344at2759"/>
<dbReference type="Pfam" id="PF00270">
    <property type="entry name" value="DEAD"/>
    <property type="match status" value="1"/>
</dbReference>
<dbReference type="GO" id="GO:0003676">
    <property type="term" value="F:nucleic acid binding"/>
    <property type="evidence" value="ECO:0007669"/>
    <property type="project" value="InterPro"/>
</dbReference>
<dbReference type="AlphaFoldDB" id="A0A1E4RTI5"/>
<dbReference type="GO" id="GO:0005524">
    <property type="term" value="F:ATP binding"/>
    <property type="evidence" value="ECO:0007669"/>
    <property type="project" value="InterPro"/>
</dbReference>
<accession>A0A1E4RTI5</accession>
<feature type="non-terminal residue" evidence="2">
    <location>
        <position position="483"/>
    </location>
</feature>
<sequence length="483" mass="54794">MESGSGFSMFSSLAGDFQLTTFPKTLMEEAKKNPWKTVKEFQSVAIDNIFPLLMISVFGPARGSEYARATWSNTKILSRSLFKDGMLTLAVTKTSISQKKPNTTVRLIPTPILKLIIYYIYIVRQIEKVLLNVGGVQITTKLERRDEEQREQEVDDYIDDIDKDKDLYSPLTNPTIGDMLDTYIFLYGDTILSSTKRTATIRDFISRNIPFKGKHHVSGTTGRVLRHVLIHYNRLIITKDSQTHSLIQFMDPIELSANHSVQTGLSTYAKTGKVNYVITALANSWERFLFETPQALVDQLAVKYHVDDSINTKDSYQLLAVGKMLYGKSFEYRNDTQCSITETSYFTNQSILVNLKTGFGKTITSLLPAAADALHFKHRHNPNHPGVKRTTVILVPFVALLQQYEELLATKFRDVLTFVKHSPSEDMNPDTLISHDIVLLQLEHCRDDVLLSFMDRFAKPTMAVDGNFHVISRIVVDEAHVLL</sequence>
<name>A0A1E4RTI5_CYBJN</name>
<gene>
    <name evidence="2" type="ORF">CYBJADRAFT_175944</name>
</gene>
<evidence type="ECO:0000259" key="1">
    <source>
        <dbReference type="PROSITE" id="PS51192"/>
    </source>
</evidence>
<dbReference type="InterPro" id="IPR011545">
    <property type="entry name" value="DEAD/DEAH_box_helicase_dom"/>
</dbReference>
<dbReference type="InterPro" id="IPR014001">
    <property type="entry name" value="Helicase_ATP-bd"/>
</dbReference>
<evidence type="ECO:0000313" key="3">
    <source>
        <dbReference type="Proteomes" id="UP000094389"/>
    </source>
</evidence>
<keyword evidence="3" id="KW-1185">Reference proteome</keyword>
<dbReference type="Proteomes" id="UP000094389">
    <property type="component" value="Unassembled WGS sequence"/>
</dbReference>
<dbReference type="Gene3D" id="3.40.50.300">
    <property type="entry name" value="P-loop containing nucleotide triphosphate hydrolases"/>
    <property type="match status" value="1"/>
</dbReference>